<evidence type="ECO:0000256" key="1">
    <source>
        <dbReference type="PIRNR" id="PIRNR009290"/>
    </source>
</evidence>
<name>A0A0F4L8A2_9LACO</name>
<comment type="subunit">
    <text evidence="1">Homooctamer.</text>
</comment>
<proteinExistence type="predicted"/>
<dbReference type="PATRIC" id="fig|1218493.3.peg.1581"/>
<organism evidence="3 4">
    <name type="scientific">Lactobacillus kullabergensis</name>
    <dbReference type="NCBI Taxonomy" id="1218493"/>
    <lineage>
        <taxon>Bacteria</taxon>
        <taxon>Bacillati</taxon>
        <taxon>Bacillota</taxon>
        <taxon>Bacilli</taxon>
        <taxon>Lactobacillales</taxon>
        <taxon>Lactobacillaceae</taxon>
        <taxon>Lactobacillus</taxon>
    </lineage>
</organism>
<dbReference type="EMBL" id="JXBY01000025">
    <property type="protein sequence ID" value="KJY54489.1"/>
    <property type="molecule type" value="Genomic_DNA"/>
</dbReference>
<dbReference type="AlphaFoldDB" id="A0A0F4L8A2"/>
<dbReference type="SUPFAM" id="SSF53697">
    <property type="entry name" value="SIS domain"/>
    <property type="match status" value="1"/>
</dbReference>
<comment type="caution">
    <text evidence="3">The sequence shown here is derived from an EMBL/GenBank/DDBJ whole genome shotgun (WGS) entry which is preliminary data.</text>
</comment>
<dbReference type="GO" id="GO:0006047">
    <property type="term" value="P:UDP-N-acetylglucosamine metabolic process"/>
    <property type="evidence" value="ECO:0007669"/>
    <property type="project" value="TreeGrafter"/>
</dbReference>
<keyword evidence="3" id="KW-0413">Isomerase</keyword>
<evidence type="ECO:0000313" key="4">
    <source>
        <dbReference type="Proteomes" id="UP000033533"/>
    </source>
</evidence>
<protein>
    <recommendedName>
        <fullName evidence="1">Fructosamine deglycase</fullName>
        <ecNumber evidence="1">3.5.-.-</ecNumber>
    </recommendedName>
</protein>
<dbReference type="GO" id="GO:0097367">
    <property type="term" value="F:carbohydrate derivative binding"/>
    <property type="evidence" value="ECO:0007669"/>
    <property type="project" value="InterPro"/>
</dbReference>
<dbReference type="EC" id="3.5.-.-" evidence="1"/>
<dbReference type="GO" id="GO:0006002">
    <property type="term" value="P:fructose 6-phosphate metabolic process"/>
    <property type="evidence" value="ECO:0007669"/>
    <property type="project" value="TreeGrafter"/>
</dbReference>
<dbReference type="PROSITE" id="PS51464">
    <property type="entry name" value="SIS"/>
    <property type="match status" value="1"/>
</dbReference>
<dbReference type="InterPro" id="IPR046348">
    <property type="entry name" value="SIS_dom_sf"/>
</dbReference>
<dbReference type="Pfam" id="PF01380">
    <property type="entry name" value="SIS"/>
    <property type="match status" value="1"/>
</dbReference>
<dbReference type="HOGENOM" id="CLU_012520_3_0_9"/>
<sequence>MLKFDAEKFVTEGEKAYSLRADIEQIALKVQKEGISNIFFTASGGSNAVMQPFNYWMESKSSIPSYLLTAADFLAVGSKKLNKNSIVILLSKSGDTKETVALAKKMEQLGIRTISIVNKDNTPLAHHSTYAVNTFGYHPQELAFYFLIGKIMQVNNEFNDYEQFADELKSLPGDMNIVAQEVDSKAKEFAEKYQNADYQIWVGSGDLWGTTYSYSMCVLEESQWLRTKSVSSPEFFHGTFELVEKDVPVVLLESEGATRPLDERVANFATKYTDQFTKFDMKEFTLSHISTKFRPIVEPSVMWAALRRVSLHLEDIRDHPLTKRRYYRVVDY</sequence>
<dbReference type="Gene3D" id="3.40.50.10490">
    <property type="entry name" value="Glucose-6-phosphate isomerase like protein, domain 1"/>
    <property type="match status" value="2"/>
</dbReference>
<dbReference type="PANTHER" id="PTHR10937">
    <property type="entry name" value="GLUCOSAMINE--FRUCTOSE-6-PHOSPHATE AMINOTRANSFERASE, ISOMERIZING"/>
    <property type="match status" value="1"/>
</dbReference>
<dbReference type="CDD" id="cd05710">
    <property type="entry name" value="SIS_1"/>
    <property type="match status" value="1"/>
</dbReference>
<keyword evidence="1" id="KW-0378">Hydrolase</keyword>
<dbReference type="InterPro" id="IPR024713">
    <property type="entry name" value="Fructosamine_deglycase_FrlB"/>
</dbReference>
<accession>A0A0F4L8A2</accession>
<keyword evidence="1" id="KW-0119">Carbohydrate metabolism</keyword>
<comment type="function">
    <text evidence="1">Catalyzes the conversion of a range of fructosamine 6-phosphates to glucose 6-phosphate and a free amino acid.</text>
</comment>
<dbReference type="Proteomes" id="UP000033533">
    <property type="component" value="Unassembled WGS sequence"/>
</dbReference>
<feature type="domain" description="SIS" evidence="2">
    <location>
        <begin position="26"/>
        <end position="157"/>
    </location>
</feature>
<evidence type="ECO:0000313" key="3">
    <source>
        <dbReference type="EMBL" id="KJY54489.1"/>
    </source>
</evidence>
<dbReference type="RefSeq" id="WP_045928501.1">
    <property type="nucleotide sequence ID" value="NZ_JBHSZS010000026.1"/>
</dbReference>
<dbReference type="GO" id="GO:0016853">
    <property type="term" value="F:isomerase activity"/>
    <property type="evidence" value="ECO:0007669"/>
    <property type="project" value="UniProtKB-KW"/>
</dbReference>
<dbReference type="InterPro" id="IPR035488">
    <property type="entry name" value="FrlB_SIS"/>
</dbReference>
<reference evidence="3 4" key="1">
    <citation type="submission" date="2014-12" db="EMBL/GenBank/DDBJ databases">
        <title>Comparative genomics of the lactic acid bacteria isolated from the honey bee gut.</title>
        <authorList>
            <person name="Ellegaard K.M."/>
            <person name="Tamarit D."/>
            <person name="Javelind E."/>
            <person name="Olofsson T."/>
            <person name="Andersson S.G."/>
            <person name="Vasquez A."/>
        </authorList>
    </citation>
    <scope>NUCLEOTIDE SEQUENCE [LARGE SCALE GENOMIC DNA]</scope>
    <source>
        <strain evidence="3 4">Biut2</strain>
    </source>
</reference>
<dbReference type="GO" id="GO:0016787">
    <property type="term" value="F:hydrolase activity"/>
    <property type="evidence" value="ECO:0007669"/>
    <property type="project" value="UniProtKB-KW"/>
</dbReference>
<dbReference type="PANTHER" id="PTHR10937:SF14">
    <property type="entry name" value="FRUCTOSELYSINE 6-PHOSPHATE DEGLYCASE"/>
    <property type="match status" value="1"/>
</dbReference>
<dbReference type="OrthoDB" id="9782098at2"/>
<dbReference type="STRING" id="1218493.JF76_15090"/>
<dbReference type="InterPro" id="IPR001347">
    <property type="entry name" value="SIS_dom"/>
</dbReference>
<evidence type="ECO:0000259" key="2">
    <source>
        <dbReference type="PROSITE" id="PS51464"/>
    </source>
</evidence>
<dbReference type="GO" id="GO:0006487">
    <property type="term" value="P:protein N-linked glycosylation"/>
    <property type="evidence" value="ECO:0007669"/>
    <property type="project" value="TreeGrafter"/>
</dbReference>
<gene>
    <name evidence="3" type="ORF">JF76_15090</name>
</gene>
<dbReference type="GO" id="GO:0004360">
    <property type="term" value="F:glutamine-fructose-6-phosphate transaminase (isomerizing) activity"/>
    <property type="evidence" value="ECO:0007669"/>
    <property type="project" value="TreeGrafter"/>
</dbReference>
<dbReference type="PIRSF" id="PIRSF009290">
    <property type="entry name" value="FrlB"/>
    <property type="match status" value="1"/>
</dbReference>